<evidence type="ECO:0000313" key="3">
    <source>
        <dbReference type="EMBL" id="MFL9840111.1"/>
    </source>
</evidence>
<organism evidence="3 4">
    <name type="scientific">Sphingomonas plantiphila</name>
    <dbReference type="NCBI Taxonomy" id="3163295"/>
    <lineage>
        <taxon>Bacteria</taxon>
        <taxon>Pseudomonadati</taxon>
        <taxon>Pseudomonadota</taxon>
        <taxon>Alphaproteobacteria</taxon>
        <taxon>Sphingomonadales</taxon>
        <taxon>Sphingomonadaceae</taxon>
        <taxon>Sphingomonas</taxon>
    </lineage>
</organism>
<dbReference type="InterPro" id="IPR038610">
    <property type="entry name" value="FliK-like_C_sf"/>
</dbReference>
<dbReference type="EMBL" id="JBELQC010000001">
    <property type="protein sequence ID" value="MFL9840111.1"/>
    <property type="molecule type" value="Genomic_DNA"/>
</dbReference>
<proteinExistence type="predicted"/>
<name>A0ABW8YIL0_9SPHN</name>
<reference evidence="3 4" key="1">
    <citation type="submission" date="2024-06" db="EMBL/GenBank/DDBJ databases">
        <authorList>
            <person name="Kaempfer P."/>
            <person name="Viver T."/>
        </authorList>
    </citation>
    <scope>NUCLEOTIDE SEQUENCE [LARGE SCALE GENOMIC DNA]</scope>
    <source>
        <strain evidence="3 4">ST-64</strain>
    </source>
</reference>
<dbReference type="InterPro" id="IPR021136">
    <property type="entry name" value="Flagellar_hook_control-like_C"/>
</dbReference>
<protein>
    <submittedName>
        <fullName evidence="3">Flagellar hook-length control protein FliK</fullName>
    </submittedName>
</protein>
<feature type="region of interest" description="Disordered" evidence="1">
    <location>
        <begin position="55"/>
        <end position="77"/>
    </location>
</feature>
<dbReference type="InterPro" id="IPR052563">
    <property type="entry name" value="FliK"/>
</dbReference>
<evidence type="ECO:0000313" key="4">
    <source>
        <dbReference type="Proteomes" id="UP001629244"/>
    </source>
</evidence>
<keyword evidence="3" id="KW-0282">Flagellum</keyword>
<accession>A0ABW8YIL0</accession>
<dbReference type="PANTHER" id="PTHR37533">
    <property type="entry name" value="FLAGELLAR HOOK-LENGTH CONTROL PROTEIN"/>
    <property type="match status" value="1"/>
</dbReference>
<feature type="region of interest" description="Disordered" evidence="1">
    <location>
        <begin position="353"/>
        <end position="406"/>
    </location>
</feature>
<evidence type="ECO:0000259" key="2">
    <source>
        <dbReference type="Pfam" id="PF02120"/>
    </source>
</evidence>
<comment type="caution">
    <text evidence="3">The sequence shown here is derived from an EMBL/GenBank/DDBJ whole genome shotgun (WGS) entry which is preliminary data.</text>
</comment>
<dbReference type="CDD" id="cd17470">
    <property type="entry name" value="T3SS_Flik_C"/>
    <property type="match status" value="1"/>
</dbReference>
<feature type="compositionally biased region" description="Low complexity" evidence="1">
    <location>
        <begin position="387"/>
        <end position="406"/>
    </location>
</feature>
<dbReference type="Gene3D" id="3.30.750.140">
    <property type="match status" value="1"/>
</dbReference>
<feature type="region of interest" description="Disordered" evidence="1">
    <location>
        <begin position="169"/>
        <end position="210"/>
    </location>
</feature>
<keyword evidence="4" id="KW-1185">Reference proteome</keyword>
<feature type="compositionally biased region" description="Basic and acidic residues" evidence="1">
    <location>
        <begin position="55"/>
        <end position="67"/>
    </location>
</feature>
<evidence type="ECO:0000256" key="1">
    <source>
        <dbReference type="SAM" id="MobiDB-lite"/>
    </source>
</evidence>
<sequence>MPNLLATPALPALGPAILSRTAPVALPDQAPIEGGFALALNMLALPGGKLPGKGDGKAIAEGGKDLPEAGIETDTDTDDAEPVLAWLPGQPIPLPEKPSLPGAALASVPDSAADSVLVNAGADQGPPCDVALPALAEEVAVGSPIAGDPATAGESPVPDTAVDTVVETPDPVNGLRPRSATVPAQAEPRVGGGEHSARGEQPVAPGPLPIAATALPHSAAPLHSGPAAQIFAAALADAAEPVSRTTEPVVIEGQTARALEVQRTSVQAIDAADEAPLDLTRDAWAGKMIDRIATLRDAAEAADTRIRLAPEHLGSVEVSIRRDGDRLHVHFNAENPATRQLLAEAAPRLAELADSRGVKLGQTSVGGGTGGQDGRHDAPPSHRNSQARPASAAAAATGPAADARVA</sequence>
<keyword evidence="3" id="KW-0969">Cilium</keyword>
<dbReference type="Pfam" id="PF02120">
    <property type="entry name" value="Flg_hook"/>
    <property type="match status" value="1"/>
</dbReference>
<dbReference type="RefSeq" id="WP_408077062.1">
    <property type="nucleotide sequence ID" value="NZ_JBELQC010000001.1"/>
</dbReference>
<dbReference type="PANTHER" id="PTHR37533:SF2">
    <property type="entry name" value="FLAGELLAR HOOK-LENGTH CONTROL PROTEIN"/>
    <property type="match status" value="1"/>
</dbReference>
<gene>
    <name evidence="3" type="ORF">ABS767_03965</name>
</gene>
<feature type="domain" description="Flagellar hook-length control protein-like C-terminal" evidence="2">
    <location>
        <begin position="300"/>
        <end position="373"/>
    </location>
</feature>
<keyword evidence="3" id="KW-0966">Cell projection</keyword>
<dbReference type="Proteomes" id="UP001629244">
    <property type="component" value="Unassembled WGS sequence"/>
</dbReference>